<gene>
    <name evidence="1" type="ORF">CSSPJE1EN2_LOCUS18887</name>
</gene>
<keyword evidence="2" id="KW-1185">Reference proteome</keyword>
<organism evidence="1 2">
    <name type="scientific">Sphagnum jensenii</name>
    <dbReference type="NCBI Taxonomy" id="128206"/>
    <lineage>
        <taxon>Eukaryota</taxon>
        <taxon>Viridiplantae</taxon>
        <taxon>Streptophyta</taxon>
        <taxon>Embryophyta</taxon>
        <taxon>Bryophyta</taxon>
        <taxon>Sphagnophytina</taxon>
        <taxon>Sphagnopsida</taxon>
        <taxon>Sphagnales</taxon>
        <taxon>Sphagnaceae</taxon>
        <taxon>Sphagnum</taxon>
    </lineage>
</organism>
<proteinExistence type="predicted"/>
<name>A0ABP1BM53_9BRYO</name>
<evidence type="ECO:0000313" key="2">
    <source>
        <dbReference type="Proteomes" id="UP001497522"/>
    </source>
</evidence>
<sequence length="93" mass="10638">MLSHYQMAMDYHETPTTLTPSERVNSTVGREFTCTWQSLSLSVFITTMCLHSWMNVNILKVPANRTQVAAALRQDGTNNMESVIQELEEEQED</sequence>
<evidence type="ECO:0000313" key="1">
    <source>
        <dbReference type="EMBL" id="CAK9876845.1"/>
    </source>
</evidence>
<dbReference type="EMBL" id="OZ023706">
    <property type="protein sequence ID" value="CAK9876845.1"/>
    <property type="molecule type" value="Genomic_DNA"/>
</dbReference>
<reference evidence="1" key="1">
    <citation type="submission" date="2024-03" db="EMBL/GenBank/DDBJ databases">
        <authorList>
            <consortium name="ELIXIR-Norway"/>
            <consortium name="Elixir Norway"/>
        </authorList>
    </citation>
    <scope>NUCLEOTIDE SEQUENCE</scope>
</reference>
<dbReference type="Proteomes" id="UP001497522">
    <property type="component" value="Chromosome 5"/>
</dbReference>
<accession>A0ABP1BM53</accession>
<protein>
    <submittedName>
        <fullName evidence="1">Uncharacterized protein</fullName>
    </submittedName>
</protein>